<dbReference type="Pfam" id="PF00931">
    <property type="entry name" value="NB-ARC"/>
    <property type="match status" value="1"/>
</dbReference>
<name>A0A7W9PSG6_9ACTN</name>
<feature type="compositionally biased region" description="Basic and acidic residues" evidence="1">
    <location>
        <begin position="822"/>
        <end position="831"/>
    </location>
</feature>
<dbReference type="RefSeq" id="WP_225817309.1">
    <property type="nucleotide sequence ID" value="NZ_JACHJK010000003.1"/>
</dbReference>
<feature type="domain" description="DUF7779" evidence="3">
    <location>
        <begin position="248"/>
        <end position="350"/>
    </location>
</feature>
<dbReference type="InterPro" id="IPR053137">
    <property type="entry name" value="NLR-like"/>
</dbReference>
<proteinExistence type="predicted"/>
<sequence length="831" mass="87847">MSADGGAVLVTQPAPAGVVVGLGGVGKTQLAAHYARTAWQAGNLDVLVWITATTPQSIITGYTQAAAELLGADPADPQAATAFLAWLEPKAGQRPCRWLVVLDDVTDPADLNGLWPPPSPTGRTLLTTRRQDAALTTGRHRIPVGVFTPAESLAYLTRALPAHTEPDGQLTGLAHDLGHLPLALSQAAAYLSDTSMPVTDYRQLLADRTTALRDAAPPALPDGQALAVAATWSLSIEHADRLPPVGLARPLLQLAAFLDPNGVPDTVLTSTSARAYLTCHRTSPDTPARIPVSPGTGTSEQEVPGRDARMALSVLRRFSLIEHTADTPHSAVRVHQLVQRSVRDTLTPDQRNQTARTAADALTEAWPKIESDTVLAQALRANTTALTSCAEDTLYEPATHAVLYRTGISLGEAGQAAAARDHFSHLVGATTLRLGPDHPHTLATRNNLARWQGEAGDAAGATTAYADLLSDHIRVLGTDHPHTHIVRNNLAYWRGEMGDAAGAAAATADLQQHMVRVLGTNHPDTLSTRSNLARWQGEMGDAAGAAAAFAVLLDDMVRVLGTDHPLTLNTRNQLASWRGEAGDAAGAAAAYADLLQDRRRVLGTEHPDTLTNRNNLAHYQGESGDAAGAAAAFADLLQDRRRVLGTEHPDTLTTRGNLASWRGEAGDAAGAAAAFAVLLDDMVRVLGTDHPYTLTAKNNLAAWRGEAGDAAGAAAAFADLLQDRRRVLGPDHPLTLTTRGNLASWRGEAGDAAGAAAAYAHLLDDMVRVLGTDHPYTLTAKNNLARWRAAAEATTPEWSDKGRPGHEPDCETGAGNTTLLSRKPERARERT</sequence>
<evidence type="ECO:0000259" key="2">
    <source>
        <dbReference type="Pfam" id="PF00931"/>
    </source>
</evidence>
<dbReference type="Pfam" id="PF13374">
    <property type="entry name" value="TPR_10"/>
    <property type="match status" value="5"/>
</dbReference>
<dbReference type="Proteomes" id="UP000585836">
    <property type="component" value="Unassembled WGS sequence"/>
</dbReference>
<reference evidence="4 5" key="1">
    <citation type="submission" date="2020-08" db="EMBL/GenBank/DDBJ databases">
        <title>Genomic Encyclopedia of Type Strains, Phase III (KMG-III): the genomes of soil and plant-associated and newly described type strains.</title>
        <authorList>
            <person name="Whitman W."/>
        </authorList>
    </citation>
    <scope>NUCLEOTIDE SEQUENCE [LARGE SCALE GENOMIC DNA]</scope>
    <source>
        <strain evidence="4 5">CECT 3313</strain>
    </source>
</reference>
<feature type="region of interest" description="Disordered" evidence="1">
    <location>
        <begin position="282"/>
        <end position="303"/>
    </location>
</feature>
<dbReference type="PANTHER" id="PTHR46082">
    <property type="entry name" value="ATP/GTP-BINDING PROTEIN-RELATED"/>
    <property type="match status" value="1"/>
</dbReference>
<dbReference type="InterPro" id="IPR027417">
    <property type="entry name" value="P-loop_NTPase"/>
</dbReference>
<evidence type="ECO:0000256" key="1">
    <source>
        <dbReference type="SAM" id="MobiDB-lite"/>
    </source>
</evidence>
<dbReference type="PANTHER" id="PTHR46082:SF6">
    <property type="entry name" value="AAA+ ATPASE DOMAIN-CONTAINING PROTEIN-RELATED"/>
    <property type="match status" value="1"/>
</dbReference>
<evidence type="ECO:0000313" key="4">
    <source>
        <dbReference type="EMBL" id="MBB5926437.1"/>
    </source>
</evidence>
<dbReference type="Gene3D" id="3.40.50.300">
    <property type="entry name" value="P-loop containing nucleotide triphosphate hydrolases"/>
    <property type="match status" value="1"/>
</dbReference>
<feature type="compositionally biased region" description="Basic and acidic residues" evidence="1">
    <location>
        <begin position="798"/>
        <end position="809"/>
    </location>
</feature>
<evidence type="ECO:0000259" key="3">
    <source>
        <dbReference type="Pfam" id="PF25000"/>
    </source>
</evidence>
<dbReference type="Pfam" id="PF13424">
    <property type="entry name" value="TPR_12"/>
    <property type="match status" value="1"/>
</dbReference>
<dbReference type="SUPFAM" id="SSF52540">
    <property type="entry name" value="P-loop containing nucleoside triphosphate hydrolases"/>
    <property type="match status" value="1"/>
</dbReference>
<dbReference type="EMBL" id="JACHJK010000003">
    <property type="protein sequence ID" value="MBB5926437.1"/>
    <property type="molecule type" value="Genomic_DNA"/>
</dbReference>
<dbReference type="AlphaFoldDB" id="A0A7W9PSG6"/>
<evidence type="ECO:0008006" key="6">
    <source>
        <dbReference type="Google" id="ProtNLM"/>
    </source>
</evidence>
<keyword evidence="5" id="KW-1185">Reference proteome</keyword>
<evidence type="ECO:0000313" key="5">
    <source>
        <dbReference type="Proteomes" id="UP000585836"/>
    </source>
</evidence>
<gene>
    <name evidence="4" type="ORF">FHS34_001893</name>
</gene>
<feature type="domain" description="NB-ARC" evidence="2">
    <location>
        <begin position="19"/>
        <end position="151"/>
    </location>
</feature>
<dbReference type="Pfam" id="PF25000">
    <property type="entry name" value="DUF7779"/>
    <property type="match status" value="1"/>
</dbReference>
<organism evidence="4 5">
    <name type="scientific">Streptomyces echinatus</name>
    <dbReference type="NCBI Taxonomy" id="67293"/>
    <lineage>
        <taxon>Bacteria</taxon>
        <taxon>Bacillati</taxon>
        <taxon>Actinomycetota</taxon>
        <taxon>Actinomycetes</taxon>
        <taxon>Kitasatosporales</taxon>
        <taxon>Streptomycetaceae</taxon>
        <taxon>Streptomyces</taxon>
    </lineage>
</organism>
<dbReference type="InterPro" id="IPR011990">
    <property type="entry name" value="TPR-like_helical_dom_sf"/>
</dbReference>
<accession>A0A7W9PSG6</accession>
<protein>
    <recommendedName>
        <fullName evidence="6">Tetratricopeptide repeat protein</fullName>
    </recommendedName>
</protein>
<dbReference type="SUPFAM" id="SSF48452">
    <property type="entry name" value="TPR-like"/>
    <property type="match status" value="4"/>
</dbReference>
<dbReference type="GO" id="GO:0043531">
    <property type="term" value="F:ADP binding"/>
    <property type="evidence" value="ECO:0007669"/>
    <property type="project" value="InterPro"/>
</dbReference>
<comment type="caution">
    <text evidence="4">The sequence shown here is derived from an EMBL/GenBank/DDBJ whole genome shotgun (WGS) entry which is preliminary data.</text>
</comment>
<dbReference type="InterPro" id="IPR056681">
    <property type="entry name" value="DUF7779"/>
</dbReference>
<dbReference type="InterPro" id="IPR002182">
    <property type="entry name" value="NB-ARC"/>
</dbReference>
<feature type="region of interest" description="Disordered" evidence="1">
    <location>
        <begin position="793"/>
        <end position="831"/>
    </location>
</feature>
<dbReference type="Gene3D" id="1.25.40.10">
    <property type="entry name" value="Tetratricopeptide repeat domain"/>
    <property type="match status" value="2"/>
</dbReference>